<evidence type="ECO:0000256" key="1">
    <source>
        <dbReference type="ARBA" id="ARBA00004477"/>
    </source>
</evidence>
<dbReference type="Gene3D" id="3.40.720.10">
    <property type="entry name" value="Alkaline Phosphatase, subunit A"/>
    <property type="match status" value="1"/>
</dbReference>
<protein>
    <recommendedName>
        <fullName evidence="4 12">GPI ethanolamine phosphate transferase 1</fullName>
        <ecNumber evidence="12">2.-.-.-</ecNumber>
    </recommendedName>
</protein>
<dbReference type="InterPro" id="IPR007070">
    <property type="entry name" value="GPI_EtnP_transferase_1"/>
</dbReference>
<dbReference type="PANTHER" id="PTHR12250:SF0">
    <property type="entry name" value="GPI ETHANOLAMINE PHOSPHATE TRANSFERASE 1"/>
    <property type="match status" value="1"/>
</dbReference>
<feature type="transmembrane region" description="Helical" evidence="12">
    <location>
        <begin position="462"/>
        <end position="482"/>
    </location>
</feature>
<feature type="transmembrane region" description="Helical" evidence="12">
    <location>
        <begin position="424"/>
        <end position="446"/>
    </location>
</feature>
<keyword evidence="8 12" id="KW-0256">Endoplasmic reticulum</keyword>
<feature type="transmembrane region" description="Helical" evidence="12">
    <location>
        <begin position="529"/>
        <end position="553"/>
    </location>
</feature>
<evidence type="ECO:0000256" key="8">
    <source>
        <dbReference type="ARBA" id="ARBA00022824"/>
    </source>
</evidence>
<dbReference type="EC" id="2.-.-.-" evidence="12"/>
<comment type="pathway">
    <text evidence="2 12">Glycolipid biosynthesis; glycosylphosphatidylinositol-anchor biosynthesis.</text>
</comment>
<evidence type="ECO:0000256" key="6">
    <source>
        <dbReference type="ARBA" id="ARBA00022679"/>
    </source>
</evidence>
<dbReference type="InterPro" id="IPR017852">
    <property type="entry name" value="GPI_EtnP_transferase_1_C"/>
</dbReference>
<dbReference type="Pfam" id="PF04987">
    <property type="entry name" value="PigN"/>
    <property type="match status" value="1"/>
</dbReference>
<keyword evidence="7 12" id="KW-0812">Transmembrane</keyword>
<evidence type="ECO:0000256" key="7">
    <source>
        <dbReference type="ARBA" id="ARBA00022692"/>
    </source>
</evidence>
<feature type="transmembrane region" description="Helical" evidence="12">
    <location>
        <begin position="618"/>
        <end position="637"/>
    </location>
</feature>
<feature type="transmembrane region" description="Helical" evidence="12">
    <location>
        <begin position="843"/>
        <end position="867"/>
    </location>
</feature>
<evidence type="ECO:0000256" key="3">
    <source>
        <dbReference type="ARBA" id="ARBA00008400"/>
    </source>
</evidence>
<evidence type="ECO:0000256" key="9">
    <source>
        <dbReference type="ARBA" id="ARBA00022989"/>
    </source>
</evidence>
<evidence type="ECO:0000256" key="10">
    <source>
        <dbReference type="ARBA" id="ARBA00023136"/>
    </source>
</evidence>
<evidence type="ECO:0000256" key="4">
    <source>
        <dbReference type="ARBA" id="ARBA00020831"/>
    </source>
</evidence>
<feature type="transmembrane region" description="Helical" evidence="12">
    <location>
        <begin position="6"/>
        <end position="25"/>
    </location>
</feature>
<sequence length="897" mass="101336">MKLALLQTFLWCSFSVVVHVSFVLYRRLTYRLVGKVHVLMELWKSKVVLVHFLLLMCLMRIFYQSGPLTQLEPQKTLLDMGVTPAADRLVVFLLEGLRADTLFSDNCSGTVYIRDIILRQGLVGISKTSIPTLTRSAEVALFAGFNPMPSILPNSNYDTIFNRTLASDKGVVLRFSHLSDLRRRLTKRACLEKLWYANRLVMLVNLAEVGGVSPLDIGFQVKLHNAQRNIRDAYELIEATFNDSKTAYLYTSAHGLTHFGSHGGGSDEEREAPFLLWGAGVKHMTENITSDFVLNNGVSMQLHKLDQIQLAPLMSALIGLPPPVNNLANLPQGYMKVSREYARKSVHLNALQLLNQAKAIIRLHERGVFHKWLPKGEDLDLQQIAYYQNQMDHLLHMGWRSKALETSTLAIKVAQKSLKFYDSYYHIPLVVTTVLALLGWQFYLLVKLSQNVMAPHYMRRGYLTWCTIFLASLGLLLGEMVFLQWAPFMTVICLVVPFGVWCMTCSALPQNGGWIFEPLKHLRWIVAPAALIIASIYCNCPLSLAYILCVGFYNRRGWVHPSPKFLAWLALVVLLGGFLWSQRGMQILMTTNYRVVLQAISMLVVIVRPCVLNENHKWKVWIINGGILIVAAIGIFLKEMGKPVPLYLFAANWAYLIYAFASVPCSSRTTPQSRLELIRFNLLTLHVLLSDSYVSLFAQGLIIEYQMGLEVHEESKEADENVKIRTSSKQLQMCYRFAVSILLYFYASLFGTGHWVGGFTYLANSARLFLPDSSSGLMPLLVLIHLLIPTIVIMTSVVALSSFGRQQIRTIFSSLMLICNAVVLFFVVFVPHNAYWPMAHPSVVHALLAQLTVILILACESIVTLFFRGLNIKKFSDWRQEADEFESSCPPMTSTTV</sequence>
<reference evidence="15" key="1">
    <citation type="submission" date="2025-08" db="UniProtKB">
        <authorList>
            <consortium name="RefSeq"/>
        </authorList>
    </citation>
    <scope>IDENTIFICATION</scope>
    <source>
        <strain evidence="15">Mau12</strain>
        <tissue evidence="15">Whole Body</tissue>
    </source>
</reference>
<dbReference type="SUPFAM" id="SSF53649">
    <property type="entry name" value="Alkaline phosphatase-like"/>
    <property type="match status" value="1"/>
</dbReference>
<evidence type="ECO:0000256" key="12">
    <source>
        <dbReference type="RuleBase" id="RU367138"/>
    </source>
</evidence>
<organism evidence="14 15">
    <name type="scientific">Drosophila mauritiana</name>
    <name type="common">Fruit fly</name>
    <dbReference type="NCBI Taxonomy" id="7226"/>
    <lineage>
        <taxon>Eukaryota</taxon>
        <taxon>Metazoa</taxon>
        <taxon>Ecdysozoa</taxon>
        <taxon>Arthropoda</taxon>
        <taxon>Hexapoda</taxon>
        <taxon>Insecta</taxon>
        <taxon>Pterygota</taxon>
        <taxon>Neoptera</taxon>
        <taxon>Endopterygota</taxon>
        <taxon>Diptera</taxon>
        <taxon>Brachycera</taxon>
        <taxon>Muscomorpha</taxon>
        <taxon>Ephydroidea</taxon>
        <taxon>Drosophilidae</taxon>
        <taxon>Drosophila</taxon>
        <taxon>Sophophora</taxon>
    </lineage>
</organism>
<keyword evidence="6 12" id="KW-0808">Transferase</keyword>
<proteinExistence type="inferred from homology"/>
<dbReference type="FunFam" id="3.40.720.10:FF:000105">
    <property type="entry name" value="Phosphatidylinositol glycan anchor biosynthesis, class G"/>
    <property type="match status" value="1"/>
</dbReference>
<keyword evidence="9 12" id="KW-1133">Transmembrane helix</keyword>
<accession>A0A6P8KKN7</accession>
<dbReference type="GO" id="GO:0005789">
    <property type="term" value="C:endoplasmic reticulum membrane"/>
    <property type="evidence" value="ECO:0007669"/>
    <property type="project" value="UniProtKB-SubCell"/>
</dbReference>
<feature type="transmembrane region" description="Helical" evidence="12">
    <location>
        <begin position="733"/>
        <end position="756"/>
    </location>
</feature>
<feature type="transmembrane region" description="Helical" evidence="12">
    <location>
        <begin position="812"/>
        <end position="831"/>
    </location>
</feature>
<gene>
    <name evidence="15" type="primary">LOC117143370</name>
</gene>
<keyword evidence="10 12" id="KW-0472">Membrane</keyword>
<keyword evidence="14" id="KW-1185">Reference proteome</keyword>
<feature type="transmembrane region" description="Helical" evidence="12">
    <location>
        <begin position="644"/>
        <end position="663"/>
    </location>
</feature>
<dbReference type="UniPathway" id="UPA00196"/>
<dbReference type="GO" id="GO:0051377">
    <property type="term" value="F:mannose-ethanolamine phosphotransferase activity"/>
    <property type="evidence" value="ECO:0007669"/>
    <property type="project" value="UniProtKB-UniRule"/>
</dbReference>
<dbReference type="RefSeq" id="XP_033163936.1">
    <property type="nucleotide sequence ID" value="XM_033308045.1"/>
</dbReference>
<name>A0A6P8KKN7_DROMA</name>
<dbReference type="InterPro" id="IPR017850">
    <property type="entry name" value="Alkaline_phosphatase_core_sf"/>
</dbReference>
<dbReference type="CDD" id="cd16020">
    <property type="entry name" value="GPI_EPT_1"/>
    <property type="match status" value="1"/>
</dbReference>
<comment type="subcellular location">
    <subcellularLocation>
        <location evidence="1 12">Endoplasmic reticulum membrane</location>
        <topology evidence="1 12">Multi-pass membrane protein</topology>
    </subcellularLocation>
</comment>
<evidence type="ECO:0000256" key="11">
    <source>
        <dbReference type="ARBA" id="ARBA00023180"/>
    </source>
</evidence>
<comment type="function">
    <text evidence="12">Ethanolamine phosphate transferase involved in glycosylphosphatidylinositol-anchor biosynthesis. Transfers ethanolamine phosphate to the first alpha-1,4-linked mannose of the glycosylphosphatidylinositol precursor of GPI-anchor.</text>
</comment>
<feature type="domain" description="GPI ethanolamine phosphate transferase 1 C-terminal" evidence="13">
    <location>
        <begin position="417"/>
        <end position="832"/>
    </location>
</feature>
<evidence type="ECO:0000259" key="13">
    <source>
        <dbReference type="Pfam" id="PF04987"/>
    </source>
</evidence>
<feature type="transmembrane region" description="Helical" evidence="12">
    <location>
        <begin position="565"/>
        <end position="581"/>
    </location>
</feature>
<keyword evidence="11" id="KW-0325">Glycoprotein</keyword>
<evidence type="ECO:0000256" key="2">
    <source>
        <dbReference type="ARBA" id="ARBA00004687"/>
    </source>
</evidence>
<dbReference type="PANTHER" id="PTHR12250">
    <property type="entry name" value="PHOSPHATIDYLINOSITOL GLYCAN, CLASS N"/>
    <property type="match status" value="1"/>
</dbReference>
<feature type="transmembrane region" description="Helical" evidence="12">
    <location>
        <begin position="593"/>
        <end position="612"/>
    </location>
</feature>
<dbReference type="GO" id="GO:0006506">
    <property type="term" value="P:GPI anchor biosynthetic process"/>
    <property type="evidence" value="ECO:0007669"/>
    <property type="project" value="UniProtKB-UniPathway"/>
</dbReference>
<feature type="transmembrane region" description="Helical" evidence="12">
    <location>
        <begin position="488"/>
        <end position="508"/>
    </location>
</feature>
<dbReference type="InterPro" id="IPR037671">
    <property type="entry name" value="PIGN_N"/>
</dbReference>
<evidence type="ECO:0000313" key="15">
    <source>
        <dbReference type="RefSeq" id="XP_033163936.1"/>
    </source>
</evidence>
<dbReference type="AlphaFoldDB" id="A0A6P8KKN7"/>
<dbReference type="Proteomes" id="UP000515162">
    <property type="component" value="Chromosome 3R"/>
</dbReference>
<feature type="transmembrane region" description="Helical" evidence="12">
    <location>
        <begin position="776"/>
        <end position="800"/>
    </location>
</feature>
<keyword evidence="5 12" id="KW-0337">GPI-anchor biosynthesis</keyword>
<dbReference type="GeneID" id="117143370"/>
<evidence type="ECO:0000256" key="5">
    <source>
        <dbReference type="ARBA" id="ARBA00022502"/>
    </source>
</evidence>
<comment type="similarity">
    <text evidence="3 12">Belongs to the PIGG/PIGN/PIGO family. PIGN subfamily.</text>
</comment>
<evidence type="ECO:0000313" key="14">
    <source>
        <dbReference type="Proteomes" id="UP000515162"/>
    </source>
</evidence>